<organism evidence="12 13">
    <name type="scientific">Archangium gephyra</name>
    <dbReference type="NCBI Taxonomy" id="48"/>
    <lineage>
        <taxon>Bacteria</taxon>
        <taxon>Pseudomonadati</taxon>
        <taxon>Myxococcota</taxon>
        <taxon>Myxococcia</taxon>
        <taxon>Myxococcales</taxon>
        <taxon>Cystobacterineae</taxon>
        <taxon>Archangiaceae</taxon>
        <taxon>Archangium</taxon>
    </lineage>
</organism>
<dbReference type="SUPFAM" id="SSF54631">
    <property type="entry name" value="CBS-domain pair"/>
    <property type="match status" value="1"/>
</dbReference>
<keyword evidence="6 11" id="KW-0472">Membrane</keyword>
<evidence type="ECO:0000256" key="6">
    <source>
        <dbReference type="ARBA" id="ARBA00023136"/>
    </source>
</evidence>
<feature type="transmembrane region" description="Helical" evidence="11">
    <location>
        <begin position="89"/>
        <end position="115"/>
    </location>
</feature>
<keyword evidence="4 11" id="KW-1133">Transmembrane helix</keyword>
<protein>
    <submittedName>
        <fullName evidence="12">CIC family chloride channel protein</fullName>
    </submittedName>
</protein>
<feature type="transmembrane region" description="Helical" evidence="11">
    <location>
        <begin position="226"/>
        <end position="243"/>
    </location>
</feature>
<dbReference type="Gene3D" id="3.10.580.10">
    <property type="entry name" value="CBS-domain"/>
    <property type="match status" value="1"/>
</dbReference>
<evidence type="ECO:0000256" key="4">
    <source>
        <dbReference type="ARBA" id="ARBA00022989"/>
    </source>
</evidence>
<evidence type="ECO:0000256" key="2">
    <source>
        <dbReference type="ARBA" id="ARBA00022448"/>
    </source>
</evidence>
<sequence>MGRGASTPGRRARPPARPSCRKSETPHRDSGTGVRGGGACDAEGFDSKVGVAEMDSSSQSGRTVRARLERQLLKLLAATNRLRLPGPSVLPVAGAVVGLYSGLAAGLFANLIALVSGLSLGFPRVLNAFLPESGTREALTRAFSEASWHFEYLIVGVPLGMGALVLARLILPGGPRDEVKRRLQVLGLLVLGALSLYYPLVALAAVNSVLGHMHDLGRSIQHLQPWLVPLLPMVGGLLVGHVLRNRPETHGHGVPEVVKAVEREGWLSGRDGVLKLVASAITIGTGGSAGREGPIVFGGAAFGSAVGRTLGFTRRELAILLASGAGAGIAASFNAPIAGAIFAMEIILREFQLRVFSPIILASVTATMVGRGVMGNAAMIQRVSYRMVSGWEIVFYAVLGLVTGLLAYVFIRLMHGVEDFFHGKKRGRLSAFLGRQPLPLRAALGGLLVGCLALVHPVVWGTGHESINEAALRALPLVMLASGFALKLVATALTLGSGGSGGTFFPMTVMGALAGGAFGEVLHAAMPGITAPSGAYAMVGMGGAVAALTRGPLTGLMMVYELSGNYAIILPLMVTCTLASALCHTLVERKAGVEPHSLRRAPVRALVVWMEPVGPELPASALRERLLTAPVAALPVRDAGGQLVGVVTASTLGERWRQVGDESTVEALADQAPAVSVDTTVGEALAAMDIQLVDALPVQGDGQVGVVTRVGLERFLRREQRKLQVEPAVSATEIPR</sequence>
<feature type="transmembrane region" description="Helical" evidence="11">
    <location>
        <begin position="442"/>
        <end position="462"/>
    </location>
</feature>
<keyword evidence="5" id="KW-0406">Ion transport</keyword>
<evidence type="ECO:0000256" key="7">
    <source>
        <dbReference type="ARBA" id="ARBA00023173"/>
    </source>
</evidence>
<dbReference type="InterPro" id="IPR050368">
    <property type="entry name" value="ClC-type_chloride_channel"/>
</dbReference>
<dbReference type="PRINTS" id="PR00762">
    <property type="entry name" value="CLCHANNEL"/>
</dbReference>
<dbReference type="Pfam" id="PF00654">
    <property type="entry name" value="Voltage_CLC"/>
    <property type="match status" value="1"/>
</dbReference>
<dbReference type="InterPro" id="IPR014743">
    <property type="entry name" value="Cl-channel_core"/>
</dbReference>
<evidence type="ECO:0000256" key="5">
    <source>
        <dbReference type="ARBA" id="ARBA00023065"/>
    </source>
</evidence>
<feature type="compositionally biased region" description="Basic and acidic residues" evidence="10">
    <location>
        <begin position="21"/>
        <end position="30"/>
    </location>
</feature>
<dbReference type="InterPro" id="IPR001807">
    <property type="entry name" value="ClC"/>
</dbReference>
<feature type="transmembrane region" description="Helical" evidence="11">
    <location>
        <begin position="566"/>
        <end position="587"/>
    </location>
</feature>
<keyword evidence="2" id="KW-0813">Transport</keyword>
<feature type="transmembrane region" description="Helical" evidence="11">
    <location>
        <begin position="534"/>
        <end position="560"/>
    </location>
</feature>
<feature type="transmembrane region" description="Helical" evidence="11">
    <location>
        <begin position="183"/>
        <end position="206"/>
    </location>
</feature>
<name>A0ABX9JY77_9BACT</name>
<keyword evidence="9" id="KW-0407">Ion channel</keyword>
<feature type="region of interest" description="Disordered" evidence="10">
    <location>
        <begin position="1"/>
        <end position="39"/>
    </location>
</feature>
<dbReference type="InterPro" id="IPR046342">
    <property type="entry name" value="CBS_dom_sf"/>
</dbReference>
<evidence type="ECO:0000313" key="13">
    <source>
        <dbReference type="Proteomes" id="UP000256345"/>
    </source>
</evidence>
<dbReference type="PANTHER" id="PTHR43427:SF6">
    <property type="entry name" value="CHLORIDE CHANNEL PROTEIN CLC-E"/>
    <property type="match status" value="1"/>
</dbReference>
<comment type="caution">
    <text evidence="12">The sequence shown here is derived from an EMBL/GenBank/DDBJ whole genome shotgun (WGS) entry which is preliminary data.</text>
</comment>
<evidence type="ECO:0000256" key="10">
    <source>
        <dbReference type="SAM" id="MobiDB-lite"/>
    </source>
</evidence>
<feature type="transmembrane region" description="Helical" evidence="11">
    <location>
        <begin position="503"/>
        <end position="522"/>
    </location>
</feature>
<dbReference type="CDD" id="cd00400">
    <property type="entry name" value="Voltage_gated_ClC"/>
    <property type="match status" value="1"/>
</dbReference>
<dbReference type="Proteomes" id="UP000256345">
    <property type="component" value="Unassembled WGS sequence"/>
</dbReference>
<accession>A0ABX9JY77</accession>
<dbReference type="SUPFAM" id="SSF81340">
    <property type="entry name" value="Clc chloride channel"/>
    <property type="match status" value="1"/>
</dbReference>
<reference evidence="12 13" key="1">
    <citation type="submission" date="2018-08" db="EMBL/GenBank/DDBJ databases">
        <title>Genomic Encyclopedia of Archaeal and Bacterial Type Strains, Phase II (KMG-II): from individual species to whole genera.</title>
        <authorList>
            <person name="Goeker M."/>
        </authorList>
    </citation>
    <scope>NUCLEOTIDE SEQUENCE [LARGE SCALE GENOMIC DNA]</scope>
    <source>
        <strain evidence="12 13">DSM 2261</strain>
    </source>
</reference>
<feature type="transmembrane region" description="Helical" evidence="11">
    <location>
        <begin position="355"/>
        <end position="373"/>
    </location>
</feature>
<evidence type="ECO:0000313" key="12">
    <source>
        <dbReference type="EMBL" id="REG29368.1"/>
    </source>
</evidence>
<comment type="subcellular location">
    <subcellularLocation>
        <location evidence="1">Membrane</location>
        <topology evidence="1">Multi-pass membrane protein</topology>
    </subcellularLocation>
</comment>
<dbReference type="CDD" id="cd02205">
    <property type="entry name" value="CBS_pair_SF"/>
    <property type="match status" value="1"/>
</dbReference>
<feature type="transmembrane region" description="Helical" evidence="11">
    <location>
        <begin position="317"/>
        <end position="343"/>
    </location>
</feature>
<dbReference type="PANTHER" id="PTHR43427">
    <property type="entry name" value="CHLORIDE CHANNEL PROTEIN CLC-E"/>
    <property type="match status" value="1"/>
</dbReference>
<feature type="transmembrane region" description="Helical" evidence="11">
    <location>
        <begin position="474"/>
        <end position="497"/>
    </location>
</feature>
<evidence type="ECO:0000256" key="9">
    <source>
        <dbReference type="ARBA" id="ARBA00023303"/>
    </source>
</evidence>
<keyword evidence="8" id="KW-0868">Chloride</keyword>
<evidence type="ECO:0000256" key="3">
    <source>
        <dbReference type="ARBA" id="ARBA00022692"/>
    </source>
</evidence>
<keyword evidence="13" id="KW-1185">Reference proteome</keyword>
<dbReference type="Gene3D" id="1.10.3080.10">
    <property type="entry name" value="Clc chloride channel"/>
    <property type="match status" value="1"/>
</dbReference>
<feature type="transmembrane region" description="Helical" evidence="11">
    <location>
        <begin position="393"/>
        <end position="411"/>
    </location>
</feature>
<evidence type="ECO:0000256" key="1">
    <source>
        <dbReference type="ARBA" id="ARBA00004141"/>
    </source>
</evidence>
<gene>
    <name evidence="12" type="ORF">ATI61_10755</name>
</gene>
<proteinExistence type="predicted"/>
<keyword evidence="3 11" id="KW-0812">Transmembrane</keyword>
<evidence type="ECO:0000256" key="11">
    <source>
        <dbReference type="SAM" id="Phobius"/>
    </source>
</evidence>
<dbReference type="EMBL" id="QUMU01000007">
    <property type="protein sequence ID" value="REG29368.1"/>
    <property type="molecule type" value="Genomic_DNA"/>
</dbReference>
<feature type="transmembrane region" description="Helical" evidence="11">
    <location>
        <begin position="152"/>
        <end position="171"/>
    </location>
</feature>
<keyword evidence="7" id="KW-0869">Chloride channel</keyword>
<evidence type="ECO:0000256" key="8">
    <source>
        <dbReference type="ARBA" id="ARBA00023214"/>
    </source>
</evidence>